<evidence type="ECO:0000313" key="1">
    <source>
        <dbReference type="EMBL" id="MFD0891491.1"/>
    </source>
</evidence>
<dbReference type="InterPro" id="IPR036412">
    <property type="entry name" value="HAD-like_sf"/>
</dbReference>
<gene>
    <name evidence="1" type="ORF">ACFQ08_43665</name>
</gene>
<feature type="non-terminal residue" evidence="1">
    <location>
        <position position="1"/>
    </location>
</feature>
<keyword evidence="2" id="KW-1185">Reference proteome</keyword>
<comment type="caution">
    <text evidence="1">The sequence shown here is derived from an EMBL/GenBank/DDBJ whole genome shotgun (WGS) entry which is preliminary data.</text>
</comment>
<sequence>ADPARCVAVEDSPVGLASALAAGCKAVSVSGALPGARAVPYGVLSVNSLEKIDVTLLRRLVAGEISIG</sequence>
<proteinExistence type="predicted"/>
<dbReference type="Gene3D" id="3.40.50.1000">
    <property type="entry name" value="HAD superfamily/HAD-like"/>
    <property type="match status" value="1"/>
</dbReference>
<evidence type="ECO:0000313" key="2">
    <source>
        <dbReference type="Proteomes" id="UP001597024"/>
    </source>
</evidence>
<dbReference type="SUPFAM" id="SSF56784">
    <property type="entry name" value="HAD-like"/>
    <property type="match status" value="1"/>
</dbReference>
<dbReference type="InterPro" id="IPR023214">
    <property type="entry name" value="HAD_sf"/>
</dbReference>
<name>A0ABW3E5P6_9ACTN</name>
<organism evidence="1 2">
    <name type="scientific">Streptosporangium algeriense</name>
    <dbReference type="NCBI Taxonomy" id="1682748"/>
    <lineage>
        <taxon>Bacteria</taxon>
        <taxon>Bacillati</taxon>
        <taxon>Actinomycetota</taxon>
        <taxon>Actinomycetes</taxon>
        <taxon>Streptosporangiales</taxon>
        <taxon>Streptosporangiaceae</taxon>
        <taxon>Streptosporangium</taxon>
    </lineage>
</organism>
<reference evidence="2" key="1">
    <citation type="journal article" date="2019" name="Int. J. Syst. Evol. Microbiol.">
        <title>The Global Catalogue of Microorganisms (GCM) 10K type strain sequencing project: providing services to taxonomists for standard genome sequencing and annotation.</title>
        <authorList>
            <consortium name="The Broad Institute Genomics Platform"/>
            <consortium name="The Broad Institute Genome Sequencing Center for Infectious Disease"/>
            <person name="Wu L."/>
            <person name="Ma J."/>
        </authorList>
    </citation>
    <scope>NUCLEOTIDE SEQUENCE [LARGE SCALE GENOMIC DNA]</scope>
    <source>
        <strain evidence="2">CCUG 62974</strain>
    </source>
</reference>
<accession>A0ABW3E5P6</accession>
<dbReference type="Proteomes" id="UP001597024">
    <property type="component" value="Unassembled WGS sequence"/>
</dbReference>
<protein>
    <submittedName>
        <fullName evidence="1">HAD family phosphatase</fullName>
    </submittedName>
</protein>
<dbReference type="EMBL" id="JBHTHX010003229">
    <property type="protein sequence ID" value="MFD0891491.1"/>
    <property type="molecule type" value="Genomic_DNA"/>
</dbReference>